<keyword evidence="1" id="KW-0812">Transmembrane</keyword>
<dbReference type="Gene3D" id="3.90.550.10">
    <property type="entry name" value="Spore Coat Polysaccharide Biosynthesis Protein SpsA, Chain A"/>
    <property type="match status" value="1"/>
</dbReference>
<feature type="domain" description="Glycosyltransferase 2-like" evidence="2">
    <location>
        <begin position="260"/>
        <end position="422"/>
    </location>
</feature>
<accession>A0A8B8BEA5</accession>
<name>A0A8B8BEA5_CRAVI</name>
<evidence type="ECO:0000256" key="1">
    <source>
        <dbReference type="SAM" id="Phobius"/>
    </source>
</evidence>
<dbReference type="PANTHER" id="PTHR36529:SF1">
    <property type="entry name" value="GLYCOSYLTRANSFERASE"/>
    <property type="match status" value="1"/>
</dbReference>
<sequence length="511" mass="57572">MSSIQIMLLAATISIPLIALLINKSRKRKKTINRKVISIFTRYPIPGVTKTRLIPSLGREGAAYAQRRMTEHVLGRMKKYCREQGDTDLAVWYNGSSQQKMEYWLTAKAKGDNFMHFLQQPPGGLGEKLTEAALSGFRDNREYVVIIGSDIPDIDSGVMEEAFETLEGGAEMVLGQAEDGGYFLVGFSRAAKDKIGAVFEGIDWGTEKVFQQQCDRAEELGISLLILHTQLSDVDTEEDIAVMEEALKIRRPQLTDRKWSVIIPTMNEEDNIISTLDLVCKNCSSETRIQEILICDGGSKDNTVQKVKDFSLKVNIPIKVIHSQPGRGFQQKAGAESSVGEYLLFLHSDTSLPPNYDVSAEACLATPGNVAGSFLWAVDYNSNDTWFFKQEMRILEYFTNRRIRTHELPFGDNAIFTTRHAYHKVGGFQEVYLLEDVLLVEEFWKIGHIGIAEGDPVITSARRWRKWGLLRITGLNRVILTAHQFGVSTDRLALWYYGDKLKAIMTANKKI</sequence>
<dbReference type="OrthoDB" id="191769at2759"/>
<dbReference type="Pfam" id="PF00535">
    <property type="entry name" value="Glycos_transf_2"/>
    <property type="match status" value="1"/>
</dbReference>
<dbReference type="PANTHER" id="PTHR36529">
    <property type="entry name" value="SLL1095 PROTEIN"/>
    <property type="match status" value="1"/>
</dbReference>
<gene>
    <name evidence="4" type="primary">LOC111109772</name>
</gene>
<dbReference type="Pfam" id="PF09837">
    <property type="entry name" value="DUF2064"/>
    <property type="match status" value="1"/>
</dbReference>
<organism evidence="3 4">
    <name type="scientific">Crassostrea virginica</name>
    <name type="common">Eastern oyster</name>
    <dbReference type="NCBI Taxonomy" id="6565"/>
    <lineage>
        <taxon>Eukaryota</taxon>
        <taxon>Metazoa</taxon>
        <taxon>Spiralia</taxon>
        <taxon>Lophotrochozoa</taxon>
        <taxon>Mollusca</taxon>
        <taxon>Bivalvia</taxon>
        <taxon>Autobranchia</taxon>
        <taxon>Pteriomorphia</taxon>
        <taxon>Ostreida</taxon>
        <taxon>Ostreoidea</taxon>
        <taxon>Ostreidae</taxon>
        <taxon>Crassostrea</taxon>
    </lineage>
</organism>
<dbReference type="GeneID" id="111109772"/>
<feature type="transmembrane region" description="Helical" evidence="1">
    <location>
        <begin position="6"/>
        <end position="23"/>
    </location>
</feature>
<proteinExistence type="predicted"/>
<dbReference type="InterPro" id="IPR026461">
    <property type="entry name" value="Trfase_2_rSAM/seldom_assoc"/>
</dbReference>
<keyword evidence="1" id="KW-0472">Membrane</keyword>
<dbReference type="NCBIfam" id="TIGR04282">
    <property type="entry name" value="glyco_like_cofC"/>
    <property type="match status" value="1"/>
</dbReference>
<dbReference type="InterPro" id="IPR001173">
    <property type="entry name" value="Glyco_trans_2-like"/>
</dbReference>
<protein>
    <submittedName>
        <fullName evidence="4">Uncharacterized protein LOC111109772</fullName>
    </submittedName>
</protein>
<reference evidence="4" key="1">
    <citation type="submission" date="2025-08" db="UniProtKB">
        <authorList>
            <consortium name="RefSeq"/>
        </authorList>
    </citation>
    <scope>IDENTIFICATION</scope>
    <source>
        <tissue evidence="4">Whole sample</tissue>
    </source>
</reference>
<dbReference type="Proteomes" id="UP000694844">
    <property type="component" value="Chromosome 8"/>
</dbReference>
<dbReference type="InterPro" id="IPR018641">
    <property type="entry name" value="Trfase_1_rSAM/seldom-assoc"/>
</dbReference>
<evidence type="ECO:0000259" key="2">
    <source>
        <dbReference type="Pfam" id="PF00535"/>
    </source>
</evidence>
<dbReference type="SUPFAM" id="SSF53448">
    <property type="entry name" value="Nucleotide-diphospho-sugar transferases"/>
    <property type="match status" value="2"/>
</dbReference>
<dbReference type="RefSeq" id="XP_022301712.1">
    <property type="nucleotide sequence ID" value="XM_022446004.1"/>
</dbReference>
<dbReference type="AlphaFoldDB" id="A0A8B8BEA5"/>
<evidence type="ECO:0000313" key="3">
    <source>
        <dbReference type="Proteomes" id="UP000694844"/>
    </source>
</evidence>
<evidence type="ECO:0000313" key="4">
    <source>
        <dbReference type="RefSeq" id="XP_022301712.1"/>
    </source>
</evidence>
<dbReference type="KEGG" id="cvn:111109772"/>
<dbReference type="InterPro" id="IPR029044">
    <property type="entry name" value="Nucleotide-diphossugar_trans"/>
</dbReference>
<keyword evidence="1" id="KW-1133">Transmembrane helix</keyword>
<dbReference type="CDD" id="cd02522">
    <property type="entry name" value="GT_2_like_a"/>
    <property type="match status" value="1"/>
</dbReference>
<keyword evidence="3" id="KW-1185">Reference proteome</keyword>